<comment type="caution">
    <text evidence="5">The sequence shown here is derived from an EMBL/GenBank/DDBJ whole genome shotgun (WGS) entry which is preliminary data.</text>
</comment>
<dbReference type="EMBL" id="JAAAIL010000179">
    <property type="protein sequence ID" value="KAG0278663.1"/>
    <property type="molecule type" value="Genomic_DNA"/>
</dbReference>
<dbReference type="Pfam" id="PF13695">
    <property type="entry name" value="Zn_ribbon_3CxxC"/>
    <property type="match status" value="1"/>
</dbReference>
<keyword evidence="1" id="KW-0479">Metal-binding</keyword>
<sequence>MCASTAEITKMSRKRQIDHYEPEYVYFKQGLDFDGAYLHPAVAQVVGYRYKYDKYLTADESVRIGARSIIGHFTCYTCQPTVDDGYRIWTSAVICTELYLSPYNDYRAILHAQQCKQCDEYAQPEVNIENYICKVISTLDLWTGRRDAAWSEEWRFSRGPHDEDRCHGCQVGVCVRDY</sequence>
<reference evidence="5" key="1">
    <citation type="journal article" date="2020" name="Fungal Divers.">
        <title>Resolving the Mortierellaceae phylogeny through synthesis of multi-gene phylogenetics and phylogenomics.</title>
        <authorList>
            <person name="Vandepol N."/>
            <person name="Liber J."/>
            <person name="Desiro A."/>
            <person name="Na H."/>
            <person name="Kennedy M."/>
            <person name="Barry K."/>
            <person name="Grigoriev I.V."/>
            <person name="Miller A.N."/>
            <person name="O'Donnell K."/>
            <person name="Stajich J.E."/>
            <person name="Bonito G."/>
        </authorList>
    </citation>
    <scope>NUCLEOTIDE SEQUENCE</scope>
    <source>
        <strain evidence="5">NRRL 28262</strain>
    </source>
</reference>
<keyword evidence="3" id="KW-0862">Zinc</keyword>
<evidence type="ECO:0000313" key="5">
    <source>
        <dbReference type="EMBL" id="KAG0278663.1"/>
    </source>
</evidence>
<dbReference type="GO" id="GO:0008270">
    <property type="term" value="F:zinc ion binding"/>
    <property type="evidence" value="ECO:0007669"/>
    <property type="project" value="UniProtKB-KW"/>
</dbReference>
<dbReference type="Proteomes" id="UP001194580">
    <property type="component" value="Unassembled WGS sequence"/>
</dbReference>
<dbReference type="AlphaFoldDB" id="A0AAD4DK58"/>
<evidence type="ECO:0000256" key="2">
    <source>
        <dbReference type="ARBA" id="ARBA00022771"/>
    </source>
</evidence>
<evidence type="ECO:0000256" key="1">
    <source>
        <dbReference type="ARBA" id="ARBA00022723"/>
    </source>
</evidence>
<protein>
    <recommendedName>
        <fullName evidence="4">3CxxC-type domain-containing protein</fullName>
    </recommendedName>
</protein>
<evidence type="ECO:0000256" key="3">
    <source>
        <dbReference type="ARBA" id="ARBA00022833"/>
    </source>
</evidence>
<keyword evidence="2" id="KW-0863">Zinc-finger</keyword>
<name>A0AAD4DK58_9FUNG</name>
<accession>A0AAD4DK58</accession>
<evidence type="ECO:0000259" key="4">
    <source>
        <dbReference type="SMART" id="SM01328"/>
    </source>
</evidence>
<feature type="domain" description="3CxxC-type" evidence="4">
    <location>
        <begin position="68"/>
        <end position="172"/>
    </location>
</feature>
<organism evidence="5 6">
    <name type="scientific">Linnemannia exigua</name>
    <dbReference type="NCBI Taxonomy" id="604196"/>
    <lineage>
        <taxon>Eukaryota</taxon>
        <taxon>Fungi</taxon>
        <taxon>Fungi incertae sedis</taxon>
        <taxon>Mucoromycota</taxon>
        <taxon>Mortierellomycotina</taxon>
        <taxon>Mortierellomycetes</taxon>
        <taxon>Mortierellales</taxon>
        <taxon>Mortierellaceae</taxon>
        <taxon>Linnemannia</taxon>
    </lineage>
</organism>
<keyword evidence="6" id="KW-1185">Reference proteome</keyword>
<dbReference type="InterPro" id="IPR027377">
    <property type="entry name" value="ZAR1/RTP1-5-like_Znf-3CxxC"/>
</dbReference>
<dbReference type="SMART" id="SM01328">
    <property type="entry name" value="zf-3CxxC"/>
    <property type="match status" value="1"/>
</dbReference>
<evidence type="ECO:0000313" key="6">
    <source>
        <dbReference type="Proteomes" id="UP001194580"/>
    </source>
</evidence>
<gene>
    <name evidence="5" type="ORF">BGZ95_003444</name>
</gene>
<proteinExistence type="predicted"/>